<feature type="transmembrane region" description="Helical" evidence="9">
    <location>
        <begin position="380"/>
        <end position="399"/>
    </location>
</feature>
<evidence type="ECO:0000256" key="9">
    <source>
        <dbReference type="SAM" id="Phobius"/>
    </source>
</evidence>
<evidence type="ECO:0000313" key="12">
    <source>
        <dbReference type="Proteomes" id="UP000198406"/>
    </source>
</evidence>
<dbReference type="PROSITE" id="PS51767">
    <property type="entry name" value="PEPTIDASE_A1"/>
    <property type="match status" value="1"/>
</dbReference>
<keyword evidence="8 9" id="KW-0472">Membrane</keyword>
<dbReference type="Pfam" id="PF14543">
    <property type="entry name" value="TAXi_N"/>
    <property type="match status" value="1"/>
</dbReference>
<proteinExistence type="inferred from homology"/>
<dbReference type="InterPro" id="IPR034164">
    <property type="entry name" value="Pepsin-like_dom"/>
</dbReference>
<keyword evidence="7 9" id="KW-1133">Transmembrane helix</keyword>
<evidence type="ECO:0000256" key="6">
    <source>
        <dbReference type="ARBA" id="ARBA00022801"/>
    </source>
</evidence>
<evidence type="ECO:0000313" key="11">
    <source>
        <dbReference type="EMBL" id="GAX29331.1"/>
    </source>
</evidence>
<comment type="caution">
    <text evidence="11">The sequence shown here is derived from an EMBL/GenBank/DDBJ whole genome shotgun (WGS) entry which is preliminary data.</text>
</comment>
<evidence type="ECO:0000256" key="7">
    <source>
        <dbReference type="ARBA" id="ARBA00022989"/>
    </source>
</evidence>
<dbReference type="AlphaFoldDB" id="A0A1Z5KTK9"/>
<gene>
    <name evidence="11" type="ORF">FisN_16Hh235</name>
</gene>
<name>A0A1Z5KTK9_FISSO</name>
<dbReference type="InterPro" id="IPR001461">
    <property type="entry name" value="Aspartic_peptidase_A1"/>
</dbReference>
<keyword evidence="6" id="KW-0378">Hydrolase</keyword>
<feature type="domain" description="Peptidase A1" evidence="10">
    <location>
        <begin position="1"/>
        <end position="343"/>
    </location>
</feature>
<evidence type="ECO:0000256" key="2">
    <source>
        <dbReference type="ARBA" id="ARBA00007447"/>
    </source>
</evidence>
<evidence type="ECO:0000256" key="3">
    <source>
        <dbReference type="ARBA" id="ARBA00022670"/>
    </source>
</evidence>
<dbReference type="GO" id="GO:0016020">
    <property type="term" value="C:membrane"/>
    <property type="evidence" value="ECO:0007669"/>
    <property type="project" value="UniProtKB-SubCell"/>
</dbReference>
<reference evidence="11 12" key="1">
    <citation type="journal article" date="2015" name="Plant Cell">
        <title>Oil accumulation by the oleaginous diatom Fistulifera solaris as revealed by the genome and transcriptome.</title>
        <authorList>
            <person name="Tanaka T."/>
            <person name="Maeda Y."/>
            <person name="Veluchamy A."/>
            <person name="Tanaka M."/>
            <person name="Abida H."/>
            <person name="Marechal E."/>
            <person name="Bowler C."/>
            <person name="Muto M."/>
            <person name="Sunaga Y."/>
            <person name="Tanaka M."/>
            <person name="Yoshino T."/>
            <person name="Taniguchi T."/>
            <person name="Fukuda Y."/>
            <person name="Nemoto M."/>
            <person name="Matsumoto M."/>
            <person name="Wong P.S."/>
            <person name="Aburatani S."/>
            <person name="Fujibuchi W."/>
        </authorList>
    </citation>
    <scope>NUCLEOTIDE SEQUENCE [LARGE SCALE GENOMIC DNA]</scope>
    <source>
        <strain evidence="11 12">JPCC DA0580</strain>
    </source>
</reference>
<protein>
    <recommendedName>
        <fullName evidence="10">Peptidase A1 domain-containing protein</fullName>
    </recommendedName>
</protein>
<organism evidence="11 12">
    <name type="scientific">Fistulifera solaris</name>
    <name type="common">Oleaginous diatom</name>
    <dbReference type="NCBI Taxonomy" id="1519565"/>
    <lineage>
        <taxon>Eukaryota</taxon>
        <taxon>Sar</taxon>
        <taxon>Stramenopiles</taxon>
        <taxon>Ochrophyta</taxon>
        <taxon>Bacillariophyta</taxon>
        <taxon>Bacillariophyceae</taxon>
        <taxon>Bacillariophycidae</taxon>
        <taxon>Naviculales</taxon>
        <taxon>Naviculaceae</taxon>
        <taxon>Fistulifera</taxon>
    </lineage>
</organism>
<dbReference type="GO" id="GO:0006508">
    <property type="term" value="P:proteolysis"/>
    <property type="evidence" value="ECO:0007669"/>
    <property type="project" value="UniProtKB-KW"/>
</dbReference>
<dbReference type="InterPro" id="IPR033121">
    <property type="entry name" value="PEPTIDASE_A1"/>
</dbReference>
<evidence type="ECO:0000256" key="8">
    <source>
        <dbReference type="ARBA" id="ARBA00023136"/>
    </source>
</evidence>
<keyword evidence="4 9" id="KW-0812">Transmembrane</keyword>
<dbReference type="OrthoDB" id="2747330at2759"/>
<keyword evidence="5" id="KW-0732">Signal</keyword>
<dbReference type="GO" id="GO:0004190">
    <property type="term" value="F:aspartic-type endopeptidase activity"/>
    <property type="evidence" value="ECO:0007669"/>
    <property type="project" value="InterPro"/>
</dbReference>
<evidence type="ECO:0000259" key="10">
    <source>
        <dbReference type="PROSITE" id="PS51767"/>
    </source>
</evidence>
<comment type="subcellular location">
    <subcellularLocation>
        <location evidence="1">Membrane</location>
    </subcellularLocation>
</comment>
<dbReference type="EMBL" id="BDSP01000289">
    <property type="protein sequence ID" value="GAX29331.1"/>
    <property type="molecule type" value="Genomic_DNA"/>
</dbReference>
<evidence type="ECO:0000256" key="4">
    <source>
        <dbReference type="ARBA" id="ARBA00022692"/>
    </source>
</evidence>
<dbReference type="CDD" id="cd05471">
    <property type="entry name" value="pepsin_like"/>
    <property type="match status" value="1"/>
</dbReference>
<dbReference type="Proteomes" id="UP000198406">
    <property type="component" value="Unassembled WGS sequence"/>
</dbReference>
<accession>A0A1Z5KTK9</accession>
<evidence type="ECO:0000256" key="5">
    <source>
        <dbReference type="ARBA" id="ARBA00022729"/>
    </source>
</evidence>
<dbReference type="InterPro" id="IPR032861">
    <property type="entry name" value="TAXi_N"/>
</dbReference>
<keyword evidence="12" id="KW-1185">Reference proteome</keyword>
<evidence type="ECO:0000256" key="1">
    <source>
        <dbReference type="ARBA" id="ARBA00004370"/>
    </source>
</evidence>
<dbReference type="PANTHER" id="PTHR13683">
    <property type="entry name" value="ASPARTYL PROTEASES"/>
    <property type="match status" value="1"/>
</dbReference>
<dbReference type="InterPro" id="IPR021109">
    <property type="entry name" value="Peptidase_aspartic_dom_sf"/>
</dbReference>
<sequence length="443" mass="49076">MINTDAPATVVPCTGCADCGTQHTLFNKEGSMSFEQSRCTSPESCWEGETCAKSSGTSFCTAGRHYSRHDHWYGRQVTDFCFVGSETAVVRTEFACQTSSSGGFRSQYPDGTLSLDRTSPQSFIAQLYKAGKIPKQEFSLCLRPSAQERSSEAGALILGGNDSRFHSTPMVYTEMEGEDHYAVHIRKLHLKTNELRTLKLAEVTLNDGTVVIESGFAHSHFSGAINVAFRTVWKELTGNDFSDQPRYITYNQVAKLPTIVIQLAGTEKNTVPSSMLANDPDHPTDVLIEITPQQFMEFNDQTGEYINKFELSSPKSKRTVLGADSMRGYDVSFDSTNRRIGWAESRCVLDENGIPMPDSRNDEEYTAPESQMCGPACRSFGFVMVAMALGAMLMTKVSLKKIMFHSHMYRVAPTETMEVELNSVEQSFHYEQPTLASSGGNDP</sequence>
<dbReference type="Gene3D" id="2.40.70.10">
    <property type="entry name" value="Acid Proteases"/>
    <property type="match status" value="2"/>
</dbReference>
<dbReference type="SUPFAM" id="SSF50630">
    <property type="entry name" value="Acid proteases"/>
    <property type="match status" value="1"/>
</dbReference>
<dbReference type="InParanoid" id="A0A1Z5KTK9"/>
<comment type="similarity">
    <text evidence="2">Belongs to the peptidase A1 family.</text>
</comment>
<keyword evidence="3" id="KW-0645">Protease</keyword>
<dbReference type="PANTHER" id="PTHR13683:SF375">
    <property type="entry name" value="PEPTIDASE A1 DOMAIN-CONTAINING PROTEIN"/>
    <property type="match status" value="1"/>
</dbReference>